<evidence type="ECO:0000256" key="1">
    <source>
        <dbReference type="ARBA" id="ARBA00001933"/>
    </source>
</evidence>
<evidence type="ECO:0000256" key="8">
    <source>
        <dbReference type="RuleBase" id="RU362118"/>
    </source>
</evidence>
<dbReference type="EMBL" id="GIBP01003744">
    <property type="protein sequence ID" value="NDV32713.1"/>
    <property type="molecule type" value="Transcribed_RNA"/>
</dbReference>
<dbReference type="PANTHER" id="PTHR11808">
    <property type="entry name" value="TRANS-SULFURATION ENZYME FAMILY MEMBER"/>
    <property type="match status" value="1"/>
</dbReference>
<feature type="modified residue" description="N6-(pyridoxal phosphate)lysine" evidence="7">
    <location>
        <position position="136"/>
    </location>
</feature>
<dbReference type="InterPro" id="IPR054542">
    <property type="entry name" value="Cys_met_metab_PP"/>
</dbReference>
<evidence type="ECO:0000256" key="4">
    <source>
        <dbReference type="ARBA" id="ARBA00022898"/>
    </source>
</evidence>
<protein>
    <recommendedName>
        <fullName evidence="2">cysteine-S-conjugate beta-lyase</fullName>
        <ecNumber evidence="2">4.4.1.13</ecNumber>
    </recommendedName>
</protein>
<dbReference type="FunFam" id="3.40.640.10:FF:000046">
    <property type="entry name" value="Cystathionine gamma-lyase"/>
    <property type="match status" value="1"/>
</dbReference>
<dbReference type="InterPro" id="IPR000277">
    <property type="entry name" value="Cys/Met-Metab_PyrdxlP-dep_enz"/>
</dbReference>
<keyword evidence="3" id="KW-0028">Amino-acid biosynthesis</keyword>
<accession>A0A6B2L6Q6</accession>
<dbReference type="GO" id="GO:0009086">
    <property type="term" value="P:methionine biosynthetic process"/>
    <property type="evidence" value="ECO:0007669"/>
    <property type="project" value="UniProtKB-KW"/>
</dbReference>
<dbReference type="AlphaFoldDB" id="A0A6B2L6Q6"/>
<keyword evidence="5" id="KW-0486">Methionine biosynthesis</keyword>
<comment type="similarity">
    <text evidence="8">Belongs to the trans-sulfuration enzymes family.</text>
</comment>
<dbReference type="PIRSF" id="PIRSF001434">
    <property type="entry name" value="CGS"/>
    <property type="match status" value="1"/>
</dbReference>
<evidence type="ECO:0000256" key="7">
    <source>
        <dbReference type="PIRSR" id="PIRSR001434-2"/>
    </source>
</evidence>
<name>A0A6B2L6Q6_9EUKA</name>
<dbReference type="PROSITE" id="PS00868">
    <property type="entry name" value="CYS_MET_METAB_PP"/>
    <property type="match status" value="1"/>
</dbReference>
<comment type="cofactor">
    <cofactor evidence="1 8">
        <name>pyridoxal 5'-phosphate</name>
        <dbReference type="ChEBI" id="CHEBI:597326"/>
    </cofactor>
</comment>
<evidence type="ECO:0000256" key="3">
    <source>
        <dbReference type="ARBA" id="ARBA00022605"/>
    </source>
</evidence>
<dbReference type="Gene3D" id="3.90.1150.10">
    <property type="entry name" value="Aspartate Aminotransferase, domain 1"/>
    <property type="match status" value="1"/>
</dbReference>
<dbReference type="InterPro" id="IPR015424">
    <property type="entry name" value="PyrdxlP-dep_Trfase"/>
</dbReference>
<dbReference type="GO" id="GO:0005737">
    <property type="term" value="C:cytoplasm"/>
    <property type="evidence" value="ECO:0007669"/>
    <property type="project" value="TreeGrafter"/>
</dbReference>
<dbReference type="GO" id="GO:0047804">
    <property type="term" value="F:cysteine-S-conjugate beta-lyase activity"/>
    <property type="evidence" value="ECO:0007669"/>
    <property type="project" value="UniProtKB-EC"/>
</dbReference>
<dbReference type="PANTHER" id="PTHR11808:SF50">
    <property type="entry name" value="CYSTATHIONINE BETA-LYASE"/>
    <property type="match status" value="1"/>
</dbReference>
<evidence type="ECO:0000256" key="2">
    <source>
        <dbReference type="ARBA" id="ARBA00012224"/>
    </source>
</evidence>
<dbReference type="SUPFAM" id="SSF53383">
    <property type="entry name" value="PLP-dependent transferases"/>
    <property type="match status" value="1"/>
</dbReference>
<dbReference type="Gene3D" id="3.40.640.10">
    <property type="entry name" value="Type I PLP-dependent aspartate aminotransferase-like (Major domain)"/>
    <property type="match status" value="1"/>
</dbReference>
<dbReference type="Pfam" id="PF01053">
    <property type="entry name" value="Cys_Met_Meta_PP"/>
    <property type="match status" value="1"/>
</dbReference>
<reference evidence="9" key="1">
    <citation type="journal article" date="2020" name="J. Eukaryot. Microbiol.">
        <title>De novo Sequencing, Assembly and Annotation of the Transcriptome for the Free-Living Testate Amoeba Arcella intermedia.</title>
        <authorList>
            <person name="Ribeiro G.M."/>
            <person name="Porfirio-Sousa A.L."/>
            <person name="Maurer-Alcala X.X."/>
            <person name="Katz L.A."/>
            <person name="Lahr D.J.G."/>
        </authorList>
    </citation>
    <scope>NUCLEOTIDE SEQUENCE</scope>
</reference>
<keyword evidence="4 7" id="KW-0663">Pyridoxal phosphate</keyword>
<proteinExistence type="inferred from homology"/>
<dbReference type="InterPro" id="IPR015421">
    <property type="entry name" value="PyrdxlP-dep_Trfase_major"/>
</dbReference>
<evidence type="ECO:0000256" key="5">
    <source>
        <dbReference type="ARBA" id="ARBA00023167"/>
    </source>
</evidence>
<dbReference type="GO" id="GO:0019346">
    <property type="term" value="P:transsulfuration"/>
    <property type="evidence" value="ECO:0007669"/>
    <property type="project" value="InterPro"/>
</dbReference>
<organism evidence="9">
    <name type="scientific">Arcella intermedia</name>
    <dbReference type="NCBI Taxonomy" id="1963864"/>
    <lineage>
        <taxon>Eukaryota</taxon>
        <taxon>Amoebozoa</taxon>
        <taxon>Tubulinea</taxon>
        <taxon>Elardia</taxon>
        <taxon>Arcellinida</taxon>
        <taxon>Sphaerothecina</taxon>
        <taxon>Arcellidae</taxon>
        <taxon>Arcella</taxon>
    </lineage>
</organism>
<dbReference type="GO" id="GO:0030170">
    <property type="term" value="F:pyridoxal phosphate binding"/>
    <property type="evidence" value="ECO:0007669"/>
    <property type="project" value="InterPro"/>
</dbReference>
<evidence type="ECO:0000313" key="9">
    <source>
        <dbReference type="EMBL" id="NDV32713.1"/>
    </source>
</evidence>
<sequence length="336" mass="36831">MENGSSGFAFSSGMAALSAVTRLLEVGEEIIVPDDIYGGLYRLLTNITIKMGIHVNFVDTTKTEEVKRALTKKTKMVIIETPSNPLMKISDIASICSLVHSYGSDILCVVDSSLMTPLLQNPLDLGADVVVHSGTKFFGGHSDATVGLVAVNNELRAKKLAFVQNAEGTGLAPFECWLTLRGIKTMAIRLEKAQENAKQIVEYLSRHPHVTAIYYPGFYKPNRDSENDRSRDFQKELSVFLKQSKGGGCVISFDTGNLLRSKSFINALKLFRITVSFGSVNSLVELPCVLSHSSIPSKSRSLPESLIRMSIGIENIHDLISDINQAFQADRDTSKL</sequence>
<keyword evidence="6" id="KW-0456">Lyase</keyword>
<evidence type="ECO:0000256" key="6">
    <source>
        <dbReference type="ARBA" id="ARBA00023239"/>
    </source>
</evidence>
<dbReference type="EC" id="4.4.1.13" evidence="2"/>
<dbReference type="InterPro" id="IPR015422">
    <property type="entry name" value="PyrdxlP-dep_Trfase_small"/>
</dbReference>